<dbReference type="SUPFAM" id="SSF51445">
    <property type="entry name" value="(Trans)glycosidases"/>
    <property type="match status" value="1"/>
</dbReference>
<dbReference type="InterPro" id="IPR003385">
    <property type="entry name" value="Glyco_hydro_77"/>
</dbReference>
<keyword evidence="12" id="KW-1185">Reference proteome</keyword>
<reference evidence="11" key="2">
    <citation type="journal article" date="2021" name="Sci. Rep.">
        <title>The distribution of antibiotic resistance genes in chicken gut microbiota commensals.</title>
        <authorList>
            <person name="Juricova H."/>
            <person name="Matiasovicova J."/>
            <person name="Kubasova T."/>
            <person name="Cejkova D."/>
            <person name="Rychlik I."/>
        </authorList>
    </citation>
    <scope>NUCLEOTIDE SEQUENCE</scope>
    <source>
        <strain evidence="11">An559</strain>
    </source>
</reference>
<name>A0A938X464_9FIRM</name>
<proteinExistence type="inferred from homology"/>
<gene>
    <name evidence="11" type="primary">malQ</name>
    <name evidence="11" type="ORF">H6A12_04590</name>
</gene>
<dbReference type="Gene3D" id="3.20.20.80">
    <property type="entry name" value="Glycosidases"/>
    <property type="match status" value="1"/>
</dbReference>
<evidence type="ECO:0000313" key="11">
    <source>
        <dbReference type="EMBL" id="MBM6920432.1"/>
    </source>
</evidence>
<evidence type="ECO:0000256" key="10">
    <source>
        <dbReference type="RuleBase" id="RU361207"/>
    </source>
</evidence>
<dbReference type="GO" id="GO:0004134">
    <property type="term" value="F:4-alpha-glucanotransferase activity"/>
    <property type="evidence" value="ECO:0007669"/>
    <property type="project" value="UniProtKB-EC"/>
</dbReference>
<comment type="similarity">
    <text evidence="2 10">Belongs to the disproportionating enzyme family.</text>
</comment>
<dbReference type="Pfam" id="PF02446">
    <property type="entry name" value="Glyco_hydro_77"/>
    <property type="match status" value="1"/>
</dbReference>
<dbReference type="InterPro" id="IPR017853">
    <property type="entry name" value="GH"/>
</dbReference>
<dbReference type="GO" id="GO:0005975">
    <property type="term" value="P:carbohydrate metabolic process"/>
    <property type="evidence" value="ECO:0007669"/>
    <property type="project" value="InterPro"/>
</dbReference>
<dbReference type="AlphaFoldDB" id="A0A938X464"/>
<evidence type="ECO:0000256" key="5">
    <source>
        <dbReference type="ARBA" id="ARBA00022676"/>
    </source>
</evidence>
<sequence length="490" mass="56746">MRESGILMHLSSLPSPYGIGTMGKEAYRFADFLARAKQKVWQMLPVSPTSYGDSPYQSFSTFAGNPYFIDLDTLCKEGLLKKSEITSRSWGEDETRVDYAVLYENRYPLLKKAAKRFFENPDEEYEAFVCKETKWLEDYVLFMALKEENGGKPWYEWPDDVRYRNYDALQATYARLYDEILFWRFVQYEFYKQWTALKTYVNEKGIEILGDLPIYVAHDSADVWANSILFMVDETRTPVEVAGCPPDYFSATGQLWGNPVYSWEAHRQTGFDWWIRRIDHATRVFDRVRIDHFRGFESYWAIPAGDEDATGGEWKKGPGMELFNRVKEVLGERKIIAEDLGIITDEVRELLKESGFPGMKVMEFAFTPNVESDYMPHNHVQNAVCYTGTHDNEPLCAWLKSRTRSELNYMKKYLRITENEDCADAVLAAVWASPANTAIAQMQDFLGLGAESRMNTPSTASGNWCWRVKKDQLTPAVSNKIKALTKLYWR</sequence>
<dbReference type="PANTHER" id="PTHR32438">
    <property type="entry name" value="4-ALPHA-GLUCANOTRANSFERASE DPE1, CHLOROPLASTIC/AMYLOPLASTIC"/>
    <property type="match status" value="1"/>
</dbReference>
<comment type="catalytic activity">
    <reaction evidence="1 10">
        <text>Transfers a segment of a (1-&gt;4)-alpha-D-glucan to a new position in an acceptor, which may be glucose or a (1-&gt;4)-alpha-D-glucan.</text>
        <dbReference type="EC" id="2.4.1.25"/>
    </reaction>
</comment>
<evidence type="ECO:0000256" key="6">
    <source>
        <dbReference type="ARBA" id="ARBA00022679"/>
    </source>
</evidence>
<reference evidence="11" key="1">
    <citation type="submission" date="2020-08" db="EMBL/GenBank/DDBJ databases">
        <authorList>
            <person name="Cejkova D."/>
            <person name="Kubasova T."/>
            <person name="Jahodarova E."/>
            <person name="Rychlik I."/>
        </authorList>
    </citation>
    <scope>NUCLEOTIDE SEQUENCE</scope>
    <source>
        <strain evidence="11">An559</strain>
    </source>
</reference>
<evidence type="ECO:0000256" key="1">
    <source>
        <dbReference type="ARBA" id="ARBA00000439"/>
    </source>
</evidence>
<accession>A0A938X464</accession>
<evidence type="ECO:0000256" key="7">
    <source>
        <dbReference type="ARBA" id="ARBA00023277"/>
    </source>
</evidence>
<evidence type="ECO:0000256" key="3">
    <source>
        <dbReference type="ARBA" id="ARBA00012560"/>
    </source>
</evidence>
<organism evidence="11 12">
    <name type="scientific">Merdimmobilis hominis</name>
    <dbReference type="NCBI Taxonomy" id="2897707"/>
    <lineage>
        <taxon>Bacteria</taxon>
        <taxon>Bacillati</taxon>
        <taxon>Bacillota</taxon>
        <taxon>Clostridia</taxon>
        <taxon>Eubacteriales</taxon>
        <taxon>Oscillospiraceae</taxon>
        <taxon>Merdimmobilis</taxon>
    </lineage>
</organism>
<dbReference type="NCBIfam" id="TIGR00217">
    <property type="entry name" value="malQ"/>
    <property type="match status" value="1"/>
</dbReference>
<evidence type="ECO:0000256" key="9">
    <source>
        <dbReference type="ARBA" id="ARBA00031501"/>
    </source>
</evidence>
<dbReference type="EMBL" id="JACJKY010000005">
    <property type="protein sequence ID" value="MBM6920432.1"/>
    <property type="molecule type" value="Genomic_DNA"/>
</dbReference>
<evidence type="ECO:0000313" key="12">
    <source>
        <dbReference type="Proteomes" id="UP000774750"/>
    </source>
</evidence>
<protein>
    <recommendedName>
        <fullName evidence="4 10">4-alpha-glucanotransferase</fullName>
        <ecNumber evidence="3 10">2.4.1.25</ecNumber>
    </recommendedName>
    <alternativeName>
        <fullName evidence="8 10">Amylomaltase</fullName>
    </alternativeName>
    <alternativeName>
        <fullName evidence="9 10">Disproportionating enzyme</fullName>
    </alternativeName>
</protein>
<comment type="caution">
    <text evidence="11">The sequence shown here is derived from an EMBL/GenBank/DDBJ whole genome shotgun (WGS) entry which is preliminary data.</text>
</comment>
<keyword evidence="6 10" id="KW-0808">Transferase</keyword>
<dbReference type="Proteomes" id="UP000774750">
    <property type="component" value="Unassembled WGS sequence"/>
</dbReference>
<keyword evidence="5 10" id="KW-0328">Glycosyltransferase</keyword>
<dbReference type="NCBIfam" id="NF011080">
    <property type="entry name" value="PRK14508.1-3"/>
    <property type="match status" value="1"/>
</dbReference>
<dbReference type="RefSeq" id="WP_204445275.1">
    <property type="nucleotide sequence ID" value="NZ_JACJKY010000005.1"/>
</dbReference>
<dbReference type="PANTHER" id="PTHR32438:SF5">
    <property type="entry name" value="4-ALPHA-GLUCANOTRANSFERASE DPE1, CHLOROPLASTIC_AMYLOPLASTIC"/>
    <property type="match status" value="1"/>
</dbReference>
<evidence type="ECO:0000256" key="4">
    <source>
        <dbReference type="ARBA" id="ARBA00020295"/>
    </source>
</evidence>
<dbReference type="EC" id="2.4.1.25" evidence="3 10"/>
<evidence type="ECO:0000256" key="2">
    <source>
        <dbReference type="ARBA" id="ARBA00005684"/>
    </source>
</evidence>
<evidence type="ECO:0000256" key="8">
    <source>
        <dbReference type="ARBA" id="ARBA00031423"/>
    </source>
</evidence>
<keyword evidence="7 10" id="KW-0119">Carbohydrate metabolism</keyword>